<feature type="transmembrane region" description="Helical" evidence="2">
    <location>
        <begin position="20"/>
        <end position="42"/>
    </location>
</feature>
<feature type="region of interest" description="Disordered" evidence="1">
    <location>
        <begin position="92"/>
        <end position="113"/>
    </location>
</feature>
<evidence type="ECO:0000256" key="2">
    <source>
        <dbReference type="SAM" id="Phobius"/>
    </source>
</evidence>
<comment type="caution">
    <text evidence="3">The sequence shown here is derived from an EMBL/GenBank/DDBJ whole genome shotgun (WGS) entry which is preliminary data.</text>
</comment>
<keyword evidence="2" id="KW-1133">Transmembrane helix</keyword>
<protein>
    <submittedName>
        <fullName evidence="3">Uncharacterized protein</fullName>
    </submittedName>
</protein>
<dbReference type="EMBL" id="BQNB010020368">
    <property type="protein sequence ID" value="GJT95222.1"/>
    <property type="molecule type" value="Genomic_DNA"/>
</dbReference>
<name>A0ABQ5I547_9ASTR</name>
<gene>
    <name evidence="3" type="ORF">Tco_1090740</name>
</gene>
<dbReference type="Proteomes" id="UP001151760">
    <property type="component" value="Unassembled WGS sequence"/>
</dbReference>
<evidence type="ECO:0000313" key="4">
    <source>
        <dbReference type="Proteomes" id="UP001151760"/>
    </source>
</evidence>
<sequence>MREGTIKPRHQDLSGSAMKLLFALLHSPSILLEISLCQQALFMRRKPFTHRLHNQVRDLVLRRKKDKSLHYNNSFLGEYECSLHALDREERKDEKEEIGSLETRSNNVSDQEI</sequence>
<reference evidence="3" key="1">
    <citation type="journal article" date="2022" name="Int. J. Mol. Sci.">
        <title>Draft Genome of Tanacetum Coccineum: Genomic Comparison of Closely Related Tanacetum-Family Plants.</title>
        <authorList>
            <person name="Yamashiro T."/>
            <person name="Shiraishi A."/>
            <person name="Nakayama K."/>
            <person name="Satake H."/>
        </authorList>
    </citation>
    <scope>NUCLEOTIDE SEQUENCE</scope>
</reference>
<evidence type="ECO:0000313" key="3">
    <source>
        <dbReference type="EMBL" id="GJT95222.1"/>
    </source>
</evidence>
<evidence type="ECO:0000256" key="1">
    <source>
        <dbReference type="SAM" id="MobiDB-lite"/>
    </source>
</evidence>
<keyword evidence="2" id="KW-0472">Membrane</keyword>
<keyword evidence="4" id="KW-1185">Reference proteome</keyword>
<feature type="compositionally biased region" description="Polar residues" evidence="1">
    <location>
        <begin position="102"/>
        <end position="113"/>
    </location>
</feature>
<proteinExistence type="predicted"/>
<reference evidence="3" key="2">
    <citation type="submission" date="2022-01" db="EMBL/GenBank/DDBJ databases">
        <authorList>
            <person name="Yamashiro T."/>
            <person name="Shiraishi A."/>
            <person name="Satake H."/>
            <person name="Nakayama K."/>
        </authorList>
    </citation>
    <scope>NUCLEOTIDE SEQUENCE</scope>
</reference>
<keyword evidence="2" id="KW-0812">Transmembrane</keyword>
<accession>A0ABQ5I547</accession>
<organism evidence="3 4">
    <name type="scientific">Tanacetum coccineum</name>
    <dbReference type="NCBI Taxonomy" id="301880"/>
    <lineage>
        <taxon>Eukaryota</taxon>
        <taxon>Viridiplantae</taxon>
        <taxon>Streptophyta</taxon>
        <taxon>Embryophyta</taxon>
        <taxon>Tracheophyta</taxon>
        <taxon>Spermatophyta</taxon>
        <taxon>Magnoliopsida</taxon>
        <taxon>eudicotyledons</taxon>
        <taxon>Gunneridae</taxon>
        <taxon>Pentapetalae</taxon>
        <taxon>asterids</taxon>
        <taxon>campanulids</taxon>
        <taxon>Asterales</taxon>
        <taxon>Asteraceae</taxon>
        <taxon>Asteroideae</taxon>
        <taxon>Anthemideae</taxon>
        <taxon>Anthemidinae</taxon>
        <taxon>Tanacetum</taxon>
    </lineage>
</organism>